<organism evidence="1 2">
    <name type="scientific">Araneus ventricosus</name>
    <name type="common">Orbweaver spider</name>
    <name type="synonym">Epeira ventricosa</name>
    <dbReference type="NCBI Taxonomy" id="182803"/>
    <lineage>
        <taxon>Eukaryota</taxon>
        <taxon>Metazoa</taxon>
        <taxon>Ecdysozoa</taxon>
        <taxon>Arthropoda</taxon>
        <taxon>Chelicerata</taxon>
        <taxon>Arachnida</taxon>
        <taxon>Araneae</taxon>
        <taxon>Araneomorphae</taxon>
        <taxon>Entelegynae</taxon>
        <taxon>Araneoidea</taxon>
        <taxon>Araneidae</taxon>
        <taxon>Araneus</taxon>
    </lineage>
</organism>
<dbReference type="AlphaFoldDB" id="A0A4Y2TY60"/>
<sequence>MRIGIDWGKICNPKVDGLSSIPFGHDSSRRVINHLCVGCVWEECALGLEKSERGGADTLFRKGKVHGVRKGENGWSRED</sequence>
<dbReference type="EMBL" id="BGPR01032153">
    <property type="protein sequence ID" value="GBO05558.1"/>
    <property type="molecule type" value="Genomic_DNA"/>
</dbReference>
<gene>
    <name evidence="1" type="ORF">AVEN_190006_1</name>
</gene>
<proteinExistence type="predicted"/>
<accession>A0A4Y2TY60</accession>
<comment type="caution">
    <text evidence="1">The sequence shown here is derived from an EMBL/GenBank/DDBJ whole genome shotgun (WGS) entry which is preliminary data.</text>
</comment>
<name>A0A4Y2TY60_ARAVE</name>
<dbReference type="Proteomes" id="UP000499080">
    <property type="component" value="Unassembled WGS sequence"/>
</dbReference>
<evidence type="ECO:0000313" key="1">
    <source>
        <dbReference type="EMBL" id="GBO05558.1"/>
    </source>
</evidence>
<protein>
    <submittedName>
        <fullName evidence="1">Uncharacterized protein</fullName>
    </submittedName>
</protein>
<reference evidence="1 2" key="1">
    <citation type="journal article" date="2019" name="Sci. Rep.">
        <title>Orb-weaving spider Araneus ventricosus genome elucidates the spidroin gene catalogue.</title>
        <authorList>
            <person name="Kono N."/>
            <person name="Nakamura H."/>
            <person name="Ohtoshi R."/>
            <person name="Moran D.A.P."/>
            <person name="Shinohara A."/>
            <person name="Yoshida Y."/>
            <person name="Fujiwara M."/>
            <person name="Mori M."/>
            <person name="Tomita M."/>
            <person name="Arakawa K."/>
        </authorList>
    </citation>
    <scope>NUCLEOTIDE SEQUENCE [LARGE SCALE GENOMIC DNA]</scope>
</reference>
<keyword evidence="2" id="KW-1185">Reference proteome</keyword>
<evidence type="ECO:0000313" key="2">
    <source>
        <dbReference type="Proteomes" id="UP000499080"/>
    </source>
</evidence>